<dbReference type="PANTHER" id="PTHR31964">
    <property type="entry name" value="ADENINE NUCLEOTIDE ALPHA HYDROLASES-LIKE SUPERFAMILY PROTEIN"/>
    <property type="match status" value="1"/>
</dbReference>
<protein>
    <submittedName>
        <fullName evidence="3">Universal stress protein</fullName>
    </submittedName>
</protein>
<gene>
    <name evidence="3" type="ORF">JIG36_12410</name>
</gene>
<sequence>MSVRMIVVGVDASPRARAAVRWALDEAARTGAAVDFVHAADRLAPATVPAPGTGPSEATDRAVQALMDDVAAGARTTHPDVRTRTSIVHAGAAPTLIERSAEAGLIVVGGRGTSGIAGLIGSVSVAVTAHAHCPVVVARAGTRTDGPVVVGVDDSASSYAALAFAVDQAVSRGTSLRVVRAWPPVTGLWEDADLFPRVVPDDERVVFEELIAVWRGKHPGLTIISEAVVSQPEAVLSQAGLTAQLLVVGTRGRGPVRGLLLGSVSRHVLRRSGCPVAVVHEGDVV</sequence>
<reference evidence="3 4" key="1">
    <citation type="submission" date="2021-01" db="EMBL/GenBank/DDBJ databases">
        <title>Actinoplanes sp. nov. LDG1-06 isolated from lichen.</title>
        <authorList>
            <person name="Saeng-In P."/>
            <person name="Phongsopitanun W."/>
            <person name="Kanchanasin P."/>
            <person name="Yuki M."/>
            <person name="Kudo T."/>
            <person name="Ohkuma M."/>
            <person name="Tanasupawat S."/>
        </authorList>
    </citation>
    <scope>NUCLEOTIDE SEQUENCE [LARGE SCALE GENOMIC DNA]</scope>
    <source>
        <strain evidence="3 4">LDG1-06</strain>
    </source>
</reference>
<dbReference type="InterPro" id="IPR006016">
    <property type="entry name" value="UspA"/>
</dbReference>
<evidence type="ECO:0000259" key="2">
    <source>
        <dbReference type="Pfam" id="PF00582"/>
    </source>
</evidence>
<dbReference type="Gene3D" id="3.40.50.620">
    <property type="entry name" value="HUPs"/>
    <property type="match status" value="2"/>
</dbReference>
<organism evidence="3 4">
    <name type="scientific">Paractinoplanes ovalisporus</name>
    <dbReference type="NCBI Taxonomy" id="2810368"/>
    <lineage>
        <taxon>Bacteria</taxon>
        <taxon>Bacillati</taxon>
        <taxon>Actinomycetota</taxon>
        <taxon>Actinomycetes</taxon>
        <taxon>Micromonosporales</taxon>
        <taxon>Micromonosporaceae</taxon>
        <taxon>Paractinoplanes</taxon>
    </lineage>
</organism>
<dbReference type="InterPro" id="IPR006015">
    <property type="entry name" value="Universal_stress_UspA"/>
</dbReference>
<keyword evidence="4" id="KW-1185">Reference proteome</keyword>
<dbReference type="InterPro" id="IPR014729">
    <property type="entry name" value="Rossmann-like_a/b/a_fold"/>
</dbReference>
<dbReference type="PANTHER" id="PTHR31964:SF113">
    <property type="entry name" value="USPA DOMAIN-CONTAINING PROTEIN"/>
    <property type="match status" value="1"/>
</dbReference>
<evidence type="ECO:0000313" key="4">
    <source>
        <dbReference type="Proteomes" id="UP000632138"/>
    </source>
</evidence>
<feature type="domain" description="UspA" evidence="2">
    <location>
        <begin position="5"/>
        <end position="139"/>
    </location>
</feature>
<dbReference type="RefSeq" id="WP_203376258.1">
    <property type="nucleotide sequence ID" value="NZ_JAENHP010000003.1"/>
</dbReference>
<comment type="similarity">
    <text evidence="1">Belongs to the universal stress protein A family.</text>
</comment>
<proteinExistence type="inferred from homology"/>
<name>A0ABS2A949_9ACTN</name>
<accession>A0ABS2A949</accession>
<dbReference type="Proteomes" id="UP000632138">
    <property type="component" value="Unassembled WGS sequence"/>
</dbReference>
<evidence type="ECO:0000256" key="1">
    <source>
        <dbReference type="ARBA" id="ARBA00008791"/>
    </source>
</evidence>
<dbReference type="SUPFAM" id="SSF52402">
    <property type="entry name" value="Adenine nucleotide alpha hydrolases-like"/>
    <property type="match status" value="2"/>
</dbReference>
<dbReference type="CDD" id="cd23659">
    <property type="entry name" value="USP_At3g01520-like"/>
    <property type="match status" value="1"/>
</dbReference>
<dbReference type="Pfam" id="PF00582">
    <property type="entry name" value="Usp"/>
    <property type="match status" value="2"/>
</dbReference>
<dbReference type="PRINTS" id="PR01438">
    <property type="entry name" value="UNVRSLSTRESS"/>
</dbReference>
<comment type="caution">
    <text evidence="3">The sequence shown here is derived from an EMBL/GenBank/DDBJ whole genome shotgun (WGS) entry which is preliminary data.</text>
</comment>
<dbReference type="EMBL" id="JAENHP010000003">
    <property type="protein sequence ID" value="MBM2616360.1"/>
    <property type="molecule type" value="Genomic_DNA"/>
</dbReference>
<evidence type="ECO:0000313" key="3">
    <source>
        <dbReference type="EMBL" id="MBM2616360.1"/>
    </source>
</evidence>
<feature type="domain" description="UspA" evidence="2">
    <location>
        <begin position="147"/>
        <end position="280"/>
    </location>
</feature>